<keyword evidence="3" id="KW-1133">Transmembrane helix</keyword>
<accession>H2ZHP9</accession>
<keyword evidence="1 4" id="KW-0732">Signal</keyword>
<reference evidence="6" key="2">
    <citation type="submission" date="2025-08" db="UniProtKB">
        <authorList>
            <consortium name="Ensembl"/>
        </authorList>
    </citation>
    <scope>IDENTIFICATION</scope>
</reference>
<keyword evidence="2" id="KW-1015">Disulfide bond</keyword>
<dbReference type="GeneTree" id="ENSGT00940000163632"/>
<evidence type="ECO:0000256" key="1">
    <source>
        <dbReference type="ARBA" id="ARBA00022729"/>
    </source>
</evidence>
<protein>
    <recommendedName>
        <fullName evidence="5">ZP domain-containing protein</fullName>
    </recommendedName>
</protein>
<feature type="transmembrane region" description="Helical" evidence="3">
    <location>
        <begin position="424"/>
        <end position="443"/>
    </location>
</feature>
<dbReference type="SUPFAM" id="SSF57196">
    <property type="entry name" value="EGF/Laminin"/>
    <property type="match status" value="1"/>
</dbReference>
<evidence type="ECO:0000259" key="5">
    <source>
        <dbReference type="PROSITE" id="PS51034"/>
    </source>
</evidence>
<keyword evidence="7" id="KW-1185">Reference proteome</keyword>
<name>H2ZHP9_CIOSA</name>
<dbReference type="SMART" id="SM00241">
    <property type="entry name" value="ZP"/>
    <property type="match status" value="1"/>
</dbReference>
<dbReference type="STRING" id="51511.ENSCSAVP00000017115"/>
<feature type="signal peptide" evidence="4">
    <location>
        <begin position="1"/>
        <end position="23"/>
    </location>
</feature>
<dbReference type="HOGENOM" id="CLU_593056_0_0_1"/>
<dbReference type="Ensembl" id="ENSCSAVT00000017298.1">
    <property type="protein sequence ID" value="ENSCSAVP00000017115.1"/>
    <property type="gene ID" value="ENSCSAVG00000010063.1"/>
</dbReference>
<evidence type="ECO:0000256" key="4">
    <source>
        <dbReference type="SAM" id="SignalP"/>
    </source>
</evidence>
<evidence type="ECO:0000256" key="3">
    <source>
        <dbReference type="SAM" id="Phobius"/>
    </source>
</evidence>
<dbReference type="InterPro" id="IPR055355">
    <property type="entry name" value="ZP-C"/>
</dbReference>
<evidence type="ECO:0000256" key="2">
    <source>
        <dbReference type="ARBA" id="ARBA00023157"/>
    </source>
</evidence>
<evidence type="ECO:0000313" key="7">
    <source>
        <dbReference type="Proteomes" id="UP000007875"/>
    </source>
</evidence>
<dbReference type="InterPro" id="IPR001507">
    <property type="entry name" value="ZP_dom"/>
</dbReference>
<feature type="domain" description="ZP" evidence="5">
    <location>
        <begin position="61"/>
        <end position="327"/>
    </location>
</feature>
<dbReference type="InterPro" id="IPR042235">
    <property type="entry name" value="ZP-C_dom"/>
</dbReference>
<dbReference type="AlphaFoldDB" id="H2ZHP9"/>
<proteinExistence type="predicted"/>
<evidence type="ECO:0000313" key="6">
    <source>
        <dbReference type="Ensembl" id="ENSCSAVP00000017115.1"/>
    </source>
</evidence>
<dbReference type="Gene3D" id="2.10.25.10">
    <property type="entry name" value="Laminin"/>
    <property type="match status" value="1"/>
</dbReference>
<dbReference type="InParanoid" id="H2ZHP9"/>
<dbReference type="PROSITE" id="PS51034">
    <property type="entry name" value="ZP_2"/>
    <property type="match status" value="1"/>
</dbReference>
<dbReference type="Gene3D" id="2.60.40.4100">
    <property type="entry name" value="Zona pellucida, ZP-C domain"/>
    <property type="match status" value="1"/>
</dbReference>
<dbReference type="PANTHER" id="PTHR14002:SF54">
    <property type="entry name" value="ZONA PELLUCIDA SPERM-BINDING PROTEIN 2"/>
    <property type="match status" value="1"/>
</dbReference>
<dbReference type="Pfam" id="PF00100">
    <property type="entry name" value="Zona_pellucida"/>
    <property type="match status" value="1"/>
</dbReference>
<dbReference type="PANTHER" id="PTHR14002">
    <property type="entry name" value="ENDOGLIN/TGF-BETA RECEPTOR TYPE III"/>
    <property type="match status" value="1"/>
</dbReference>
<dbReference type="eggNOG" id="ENOG502SX5A">
    <property type="taxonomic scope" value="Eukaryota"/>
</dbReference>
<sequence>MVYTSKKAICFLLLTGCMLYAQGNTRSKRGIPGVPFDDAYNSSFGNLSIRHQEPNASVYVSCGILNHIVVNSSYLTSVKVASIGKLGFIDQSGAEISGNCSKNEMNQGYTFKFQKFGDCAFSIAATGDELTVLYKLCVIPSAPAAGVAITRDTSTFFEFTCNYKREVIANLTGIKPNIAKVIGQGTSANGRFSVSIARYTNAQYTTVELSPEVIVLDNVYMQVKLDNTMSDKFIVQMQTCWATPSMNSQDAIKYYIIESGCQSYDPWNPMTNMVTQNYNGTTGKFSFLAFTWKNPPGGMQKIYVHCEVVVCETSTNPAQCTTGPNCTSITSGMNGRRRRSVGGDNKHLVSVGPFHVKSKPCDKEVLGCSHACAVTSQGKPICTCPIGWVLTHDTKTCSQTYAGEDRIMPNPRIVYITEKRARCAGLVVLLIIACLTIIALVTLKPKKLKVTETPSDQKIGF</sequence>
<feature type="chain" id="PRO_5003578999" description="ZP domain-containing protein" evidence="4">
    <location>
        <begin position="24"/>
        <end position="461"/>
    </location>
</feature>
<keyword evidence="3" id="KW-0472">Membrane</keyword>
<keyword evidence="3" id="KW-0812">Transmembrane</keyword>
<reference evidence="6" key="3">
    <citation type="submission" date="2025-09" db="UniProtKB">
        <authorList>
            <consortium name="Ensembl"/>
        </authorList>
    </citation>
    <scope>IDENTIFICATION</scope>
</reference>
<reference evidence="7" key="1">
    <citation type="submission" date="2003-08" db="EMBL/GenBank/DDBJ databases">
        <authorList>
            <person name="Birren B."/>
            <person name="Nusbaum C."/>
            <person name="Abebe A."/>
            <person name="Abouelleil A."/>
            <person name="Adekoya E."/>
            <person name="Ait-zahra M."/>
            <person name="Allen N."/>
            <person name="Allen T."/>
            <person name="An P."/>
            <person name="Anderson M."/>
            <person name="Anderson S."/>
            <person name="Arachchi H."/>
            <person name="Armbruster J."/>
            <person name="Bachantsang P."/>
            <person name="Baldwin J."/>
            <person name="Barry A."/>
            <person name="Bayul T."/>
            <person name="Blitshsteyn B."/>
            <person name="Bloom T."/>
            <person name="Blye J."/>
            <person name="Boguslavskiy L."/>
            <person name="Borowsky M."/>
            <person name="Boukhgalter B."/>
            <person name="Brunache A."/>
            <person name="Butler J."/>
            <person name="Calixte N."/>
            <person name="Calvo S."/>
            <person name="Camarata J."/>
            <person name="Campo K."/>
            <person name="Chang J."/>
            <person name="Cheshatsang Y."/>
            <person name="Citroen M."/>
            <person name="Collymore A."/>
            <person name="Considine T."/>
            <person name="Cook A."/>
            <person name="Cooke P."/>
            <person name="Corum B."/>
            <person name="Cuomo C."/>
            <person name="David R."/>
            <person name="Dawoe T."/>
            <person name="Degray S."/>
            <person name="Dodge S."/>
            <person name="Dooley K."/>
            <person name="Dorje P."/>
            <person name="Dorjee K."/>
            <person name="Dorris L."/>
            <person name="Duffey N."/>
            <person name="Dupes A."/>
            <person name="Elkins T."/>
            <person name="Engels R."/>
            <person name="Erickson J."/>
            <person name="Farina A."/>
            <person name="Faro S."/>
            <person name="Ferreira P."/>
            <person name="Fischer H."/>
            <person name="Fitzgerald M."/>
            <person name="Foley K."/>
            <person name="Gage D."/>
            <person name="Galagan J."/>
            <person name="Gearin G."/>
            <person name="Gnerre S."/>
            <person name="Gnirke A."/>
            <person name="Goyette A."/>
            <person name="Graham J."/>
            <person name="Grandbois E."/>
            <person name="Gyaltsen K."/>
            <person name="Hafez N."/>
            <person name="Hagopian D."/>
            <person name="Hagos B."/>
            <person name="Hall J."/>
            <person name="Hatcher B."/>
            <person name="Heller A."/>
            <person name="Higgins H."/>
            <person name="Honan T."/>
            <person name="Horn A."/>
            <person name="Houde N."/>
            <person name="Hughes L."/>
            <person name="Hulme W."/>
            <person name="Husby E."/>
            <person name="Iliev I."/>
            <person name="Jaffe D."/>
            <person name="Jones C."/>
            <person name="Kamal M."/>
            <person name="Kamat A."/>
            <person name="Kamvysselis M."/>
            <person name="Karlsson E."/>
            <person name="Kells C."/>
            <person name="Kieu A."/>
            <person name="Kisner P."/>
            <person name="Kodira C."/>
            <person name="Kulbokas E."/>
            <person name="Labutti K."/>
            <person name="Lama D."/>
            <person name="Landers T."/>
            <person name="Leger J."/>
            <person name="Levine S."/>
            <person name="Lewis D."/>
            <person name="Lewis T."/>
            <person name="Lindblad-toh K."/>
            <person name="Liu X."/>
            <person name="Lokyitsang T."/>
            <person name="Lokyitsang Y."/>
            <person name="Lucien O."/>
            <person name="Lui A."/>
            <person name="Ma L.J."/>
            <person name="Mabbitt R."/>
            <person name="Macdonald J."/>
            <person name="Maclean C."/>
            <person name="Major J."/>
            <person name="Manning J."/>
            <person name="Marabella R."/>
            <person name="Maru K."/>
            <person name="Matthews C."/>
            <person name="Mauceli E."/>
            <person name="Mccarthy M."/>
            <person name="Mcdonough S."/>
            <person name="Mcghee T."/>
            <person name="Meldrim J."/>
            <person name="Meneus L."/>
            <person name="Mesirov J."/>
            <person name="Mihalev A."/>
            <person name="Mihova T."/>
            <person name="Mikkelsen T."/>
            <person name="Mlenga V."/>
            <person name="Moru K."/>
            <person name="Mozes J."/>
            <person name="Mulrain L."/>
            <person name="Munson G."/>
            <person name="Naylor J."/>
            <person name="Newes C."/>
            <person name="Nguyen C."/>
            <person name="Nguyen N."/>
            <person name="Nguyen T."/>
            <person name="Nicol R."/>
            <person name="Nielsen C."/>
            <person name="Nizzari M."/>
            <person name="Norbu C."/>
            <person name="Norbu N."/>
            <person name="O'donnell P."/>
            <person name="Okoawo O."/>
            <person name="O'leary S."/>
            <person name="Omotosho B."/>
            <person name="O'neill K."/>
            <person name="Osman S."/>
            <person name="Parker S."/>
            <person name="Perrin D."/>
            <person name="Phunkhang P."/>
            <person name="Piqani B."/>
            <person name="Purcell S."/>
            <person name="Rachupka T."/>
            <person name="Ramasamy U."/>
            <person name="Rameau R."/>
            <person name="Ray V."/>
            <person name="Raymond C."/>
            <person name="Retta R."/>
            <person name="Richardson S."/>
            <person name="Rise C."/>
            <person name="Rodriguez J."/>
            <person name="Rogers J."/>
            <person name="Rogov P."/>
            <person name="Rutman M."/>
            <person name="Schupbach R."/>
            <person name="Seaman C."/>
            <person name="Settipalli S."/>
            <person name="Sharpe T."/>
            <person name="Sheridan J."/>
            <person name="Sherpa N."/>
            <person name="Shi J."/>
            <person name="Smirnov S."/>
            <person name="Smith C."/>
            <person name="Sougnez C."/>
            <person name="Spencer B."/>
            <person name="Stalker J."/>
            <person name="Stange-thomann N."/>
            <person name="Stavropoulos S."/>
            <person name="Stetson K."/>
            <person name="Stone C."/>
            <person name="Stone S."/>
            <person name="Stubbs M."/>
            <person name="Talamas J."/>
            <person name="Tchuinga P."/>
            <person name="Tenzing P."/>
            <person name="Tesfaye S."/>
            <person name="Theodore J."/>
            <person name="Thoulutsang Y."/>
            <person name="Topham K."/>
            <person name="Towey S."/>
            <person name="Tsamla T."/>
            <person name="Tsomo N."/>
            <person name="Vallee D."/>
            <person name="Vassiliev H."/>
            <person name="Venkataraman V."/>
            <person name="Vinson J."/>
            <person name="Vo A."/>
            <person name="Wade C."/>
            <person name="Wang S."/>
            <person name="Wangchuk T."/>
            <person name="Wangdi T."/>
            <person name="Whittaker C."/>
            <person name="Wilkinson J."/>
            <person name="Wu Y."/>
            <person name="Wyman D."/>
            <person name="Yadav S."/>
            <person name="Yang S."/>
            <person name="Yang X."/>
            <person name="Yeager S."/>
            <person name="Yee E."/>
            <person name="Young G."/>
            <person name="Zainoun J."/>
            <person name="Zembeck L."/>
            <person name="Zimmer A."/>
            <person name="Zody M."/>
            <person name="Lander E."/>
        </authorList>
    </citation>
    <scope>NUCLEOTIDE SEQUENCE [LARGE SCALE GENOMIC DNA]</scope>
</reference>
<dbReference type="Proteomes" id="UP000007875">
    <property type="component" value="Unassembled WGS sequence"/>
</dbReference>
<organism evidence="6 7">
    <name type="scientific">Ciona savignyi</name>
    <name type="common">Pacific transparent sea squirt</name>
    <dbReference type="NCBI Taxonomy" id="51511"/>
    <lineage>
        <taxon>Eukaryota</taxon>
        <taxon>Metazoa</taxon>
        <taxon>Chordata</taxon>
        <taxon>Tunicata</taxon>
        <taxon>Ascidiacea</taxon>
        <taxon>Phlebobranchia</taxon>
        <taxon>Cionidae</taxon>
        <taxon>Ciona</taxon>
    </lineage>
</organism>